<dbReference type="STRING" id="92696.A0A4V2MWW3"/>
<organism evidence="2 3">
    <name type="scientific">Steccherinum ochraceum</name>
    <dbReference type="NCBI Taxonomy" id="92696"/>
    <lineage>
        <taxon>Eukaryota</taxon>
        <taxon>Fungi</taxon>
        <taxon>Dikarya</taxon>
        <taxon>Basidiomycota</taxon>
        <taxon>Agaricomycotina</taxon>
        <taxon>Agaricomycetes</taxon>
        <taxon>Polyporales</taxon>
        <taxon>Steccherinaceae</taxon>
        <taxon>Steccherinum</taxon>
    </lineage>
</organism>
<protein>
    <recommendedName>
        <fullName evidence="1">Hypervirulence associated protein TUDOR domain-containing protein</fullName>
    </recommendedName>
</protein>
<evidence type="ECO:0000313" key="3">
    <source>
        <dbReference type="Proteomes" id="UP000292702"/>
    </source>
</evidence>
<evidence type="ECO:0000313" key="2">
    <source>
        <dbReference type="EMBL" id="TCD67837.1"/>
    </source>
</evidence>
<feature type="domain" description="Hypervirulence associated protein TUDOR" evidence="1">
    <location>
        <begin position="103"/>
        <end position="166"/>
    </location>
</feature>
<evidence type="ECO:0000259" key="1">
    <source>
        <dbReference type="Pfam" id="PF11160"/>
    </source>
</evidence>
<comment type="caution">
    <text evidence="2">The sequence shown here is derived from an EMBL/GenBank/DDBJ whole genome shotgun (WGS) entry which is preliminary data.</text>
</comment>
<accession>A0A4V2MWW3</accession>
<dbReference type="InterPro" id="IPR021331">
    <property type="entry name" value="Hva1_TUDOR"/>
</dbReference>
<dbReference type="OrthoDB" id="2131339at2759"/>
<keyword evidence="3" id="KW-1185">Reference proteome</keyword>
<reference evidence="2 3" key="1">
    <citation type="submission" date="2018-11" db="EMBL/GenBank/DDBJ databases">
        <title>Genome assembly of Steccherinum ochraceum LE-BIN_3174, the white-rot fungus of the Steccherinaceae family (The Residual Polyporoid clade, Polyporales, Basidiomycota).</title>
        <authorList>
            <person name="Fedorova T.V."/>
            <person name="Glazunova O.A."/>
            <person name="Landesman E.O."/>
            <person name="Moiseenko K.V."/>
            <person name="Psurtseva N.V."/>
            <person name="Savinova O.S."/>
            <person name="Shakhova N.V."/>
            <person name="Tyazhelova T.V."/>
            <person name="Vasina D.V."/>
        </authorList>
    </citation>
    <scope>NUCLEOTIDE SEQUENCE [LARGE SCALE GENOMIC DNA]</scope>
    <source>
        <strain evidence="2 3">LE-BIN_3174</strain>
    </source>
</reference>
<dbReference type="EMBL" id="RWJN01000084">
    <property type="protein sequence ID" value="TCD67837.1"/>
    <property type="molecule type" value="Genomic_DNA"/>
</dbReference>
<gene>
    <name evidence="2" type="ORF">EIP91_011899</name>
</gene>
<name>A0A4V2MWW3_9APHY</name>
<dbReference type="Pfam" id="PF11160">
    <property type="entry name" value="Hva1_TUDOR"/>
    <property type="match status" value="1"/>
</dbReference>
<sequence length="172" mass="18562">MSAASLCSIWPHGRAFPTVYFLSAGLTARFYVSALIIALDDDDGGTTAGTRLEPAHTTCTGPRSRRLHVIAIGCAPKWQRMNGITLVANHDVDDVRDDKLEEGQEVSWKWGSGNPSGKVAEIVTEGKAEVTSNKGNTIHKNARGEDDPAVKITRKGNDVVKLAHELNEVKDA</sequence>
<dbReference type="AlphaFoldDB" id="A0A4V2MWW3"/>
<proteinExistence type="predicted"/>
<dbReference type="Proteomes" id="UP000292702">
    <property type="component" value="Unassembled WGS sequence"/>
</dbReference>